<dbReference type="Proteomes" id="UP000018320">
    <property type="component" value="Unassembled WGS sequence"/>
</dbReference>
<feature type="repeat" description="ANK" evidence="1">
    <location>
        <begin position="863"/>
        <end position="895"/>
    </location>
</feature>
<dbReference type="InterPro" id="IPR036770">
    <property type="entry name" value="Ankyrin_rpt-contain_sf"/>
</dbReference>
<feature type="repeat" description="ANK" evidence="1">
    <location>
        <begin position="832"/>
        <end position="864"/>
    </location>
</feature>
<feature type="region of interest" description="Disordered" evidence="3">
    <location>
        <begin position="479"/>
        <end position="510"/>
    </location>
</feature>
<dbReference type="VEuPathDB" id="GiardiaDB:DHA2_17402"/>
<dbReference type="InterPro" id="IPR002110">
    <property type="entry name" value="Ankyrin_rpt"/>
</dbReference>
<dbReference type="SMART" id="SM00248">
    <property type="entry name" value="ANK"/>
    <property type="match status" value="16"/>
</dbReference>
<dbReference type="VEuPathDB" id="GiardiaDB:GL50581_2949"/>
<evidence type="ECO:0000256" key="1">
    <source>
        <dbReference type="PROSITE-ProRule" id="PRU00023"/>
    </source>
</evidence>
<reference evidence="5" key="1">
    <citation type="submission" date="2012-02" db="EMBL/GenBank/DDBJ databases">
        <title>Genome sequencing of Giardia lamblia Genotypes A2 and B isolates (DH and GS) and comparative analysis with the genomes of Genotypes A1 and E (WB and Pig).</title>
        <authorList>
            <person name="Adam R."/>
            <person name="Dahlstrom E."/>
            <person name="Martens C."/>
            <person name="Bruno D."/>
            <person name="Barbian K."/>
            <person name="Porcella S.F."/>
            <person name="Nash T."/>
        </authorList>
    </citation>
    <scope>NUCLEOTIDE SEQUENCE</scope>
    <source>
        <strain evidence="5">DH</strain>
    </source>
</reference>
<dbReference type="PROSITE" id="PS50297">
    <property type="entry name" value="ANK_REP_REGION"/>
    <property type="match status" value="1"/>
</dbReference>
<feature type="repeat" description="ANK" evidence="1">
    <location>
        <begin position="770"/>
        <end position="802"/>
    </location>
</feature>
<feature type="coiled-coil region" evidence="2">
    <location>
        <begin position="258"/>
        <end position="292"/>
    </location>
</feature>
<keyword evidence="2" id="KW-0175">Coiled coil</keyword>
<feature type="repeat" description="ANK" evidence="1">
    <location>
        <begin position="989"/>
        <end position="1021"/>
    </location>
</feature>
<keyword evidence="1" id="KW-0040">ANK repeat</keyword>
<proteinExistence type="predicted"/>
<dbReference type="VEuPathDB" id="GiardiaDB:GL50803_0017402"/>
<dbReference type="PANTHER" id="PTHR24120">
    <property type="entry name" value="GH07239P"/>
    <property type="match status" value="1"/>
</dbReference>
<reference evidence="4 5" key="2">
    <citation type="journal article" date="2013" name="Genome Biol. Evol.">
        <title>Genome sequencing of Giardia lamblia genotypes A2 and B isolates (DH and GS) and comparative analysis with the genomes of genotypes A1 and E (WB and Pig).</title>
        <authorList>
            <person name="Adam R.D."/>
            <person name="Dahlstrom E.W."/>
            <person name="Martens C.A."/>
            <person name="Bruno D.P."/>
            <person name="Barbian K.D."/>
            <person name="Ricklefs S.M."/>
            <person name="Hernandez M.M."/>
            <person name="Narla N.P."/>
            <person name="Patel R.B."/>
            <person name="Porcella S.F."/>
            <person name="Nash T.E."/>
        </authorList>
    </citation>
    <scope>NUCLEOTIDE SEQUENCE [LARGE SCALE GENOMIC DNA]</scope>
    <source>
        <strain evidence="4 5">DH</strain>
    </source>
</reference>
<dbReference type="Gene3D" id="1.25.40.20">
    <property type="entry name" value="Ankyrin repeat-containing domain"/>
    <property type="match status" value="5"/>
</dbReference>
<dbReference type="Pfam" id="PF00023">
    <property type="entry name" value="Ank"/>
    <property type="match status" value="1"/>
</dbReference>
<dbReference type="VEuPathDB" id="GiardiaDB:QR46_2304"/>
<evidence type="ECO:0000256" key="2">
    <source>
        <dbReference type="SAM" id="Coils"/>
    </source>
</evidence>
<sequence>VPRISCQQRRKIASAQHYRKGHCRQHPSPDSESWLYDKNVTENLKLMGDSLQWFKAAKRGDLEFIKQNFQMMKGQKNKQEMTALMCAAKYGRLDVVTFLLEAESRIVTNTTALLLAVQAQNYSVAKCLAPLEYDLTTSDGRTALMLAASDCDTVFVTMLLAYLGNENDVYWKTALEYAILGSKQRNLQILIESDKFTPKQIQTAYYYSLTVTNDVEMRSYLKTEAGSRGAPVSQTNSASVSLSASINDECVEMINNDLDRIIAVNREQEQTIQKLQEKIAYFEEQEDKLKSTIADEYARQQTTDCALGSIFRQIQLELSKLPYTITPTSIASPEDLVKVITVLVERSSARSIAWDLVVDELKKVRESVRQTQLELKRYSDAISESFREGTNLFAQLQRNILGKRSDKDRLNMEYEQKIKSLEAALDLARKTIDELRAGGMPGAQKSTCDKEIYVWFPIQQRQLARPSIEPIVTSLMQSVRSISSRTSRNRNTTPHKPQQTQALGAPSTWEVDQKSFRTARAIAPTGRSSLSGEKEQQEASTHSPHFIVASRVQTQSPISPQDIALRASVEHVPVLTHELSASSVLASNASPRQSVGSSSRQQLLVDDNGVTTLMEAAKNGDVAGVKAAMSQLKCYNNEGFTALMILAQQSPITKGHIDVLKILAPLEGGMSVQSGKQAGATALMLALEAKNFSVAEGLLDIEAGHQRDNGITALILATFHNNEGIATRLIEAEGKLLKQGIQTPLMNAASHGNIGLVRKLLFQAKRVKQGGWTALMMAAQKGHASVVELLEPYEAGMQKDDGTTALLLAANSGFLEAARILAPKEAGLFHLKGHSALLLAARSNYHEIVKLLLSKEAGIPARNTVTALMYASQKGHVETVQLLLDYEAGKMSEDQWTALMYAALNNQSEVVRLLAPKEAGMRRDRYTGATAMIIAAEHGAAESVAVLADYEAKCVDKVGCTALMVAAQRGQTAVVRILCDKESGMQTPEGITALMLAIQYSHRDCIEILYKQECNLRATDGSSCTHYCVSTDDFQFVQSLAQSS</sequence>
<dbReference type="PANTHER" id="PTHR24120:SF4">
    <property type="entry name" value="GH07239P"/>
    <property type="match status" value="1"/>
</dbReference>
<protein>
    <submittedName>
        <fullName evidence="4">Ankyrin repeat protein</fullName>
    </submittedName>
</protein>
<organism evidence="4 5">
    <name type="scientific">Giardia intestinalis</name>
    <name type="common">Giardia lamblia</name>
    <dbReference type="NCBI Taxonomy" id="5741"/>
    <lineage>
        <taxon>Eukaryota</taxon>
        <taxon>Metamonada</taxon>
        <taxon>Diplomonadida</taxon>
        <taxon>Hexamitidae</taxon>
        <taxon>Giardiinae</taxon>
        <taxon>Giardia</taxon>
    </lineage>
</organism>
<evidence type="ECO:0000256" key="3">
    <source>
        <dbReference type="SAM" id="MobiDB-lite"/>
    </source>
</evidence>
<evidence type="ECO:0000313" key="4">
    <source>
        <dbReference type="EMBL" id="ESU37616.1"/>
    </source>
</evidence>
<feature type="non-terminal residue" evidence="4">
    <location>
        <position position="1"/>
    </location>
</feature>
<comment type="caution">
    <text evidence="4">The sequence shown here is derived from an EMBL/GenBank/DDBJ whole genome shotgun (WGS) entry which is preliminary data.</text>
</comment>
<dbReference type="Pfam" id="PF12796">
    <property type="entry name" value="Ank_2"/>
    <property type="match status" value="4"/>
</dbReference>
<dbReference type="AlphaFoldDB" id="V6TFS4"/>
<gene>
    <name evidence="4" type="ORF">DHA2_17402</name>
</gene>
<feature type="compositionally biased region" description="Low complexity" evidence="3">
    <location>
        <begin position="480"/>
        <end position="492"/>
    </location>
</feature>
<dbReference type="PROSITE" id="PS50088">
    <property type="entry name" value="ANK_REPEAT"/>
    <property type="match status" value="4"/>
</dbReference>
<name>V6TFS4_GIAIN</name>
<dbReference type="SUPFAM" id="SSF48403">
    <property type="entry name" value="Ankyrin repeat"/>
    <property type="match status" value="3"/>
</dbReference>
<accession>V6TFS4</accession>
<feature type="region of interest" description="Disordered" evidence="3">
    <location>
        <begin position="522"/>
        <end position="543"/>
    </location>
</feature>
<evidence type="ECO:0000313" key="5">
    <source>
        <dbReference type="Proteomes" id="UP000018320"/>
    </source>
</evidence>
<feature type="coiled-coil region" evidence="2">
    <location>
        <begin position="361"/>
        <end position="438"/>
    </location>
</feature>
<dbReference type="EMBL" id="AHGT01000024">
    <property type="protein sequence ID" value="ESU37616.1"/>
    <property type="molecule type" value="Genomic_DNA"/>
</dbReference>